<reference evidence="2 3" key="1">
    <citation type="submission" date="2016-07" db="EMBL/GenBank/DDBJ databases">
        <title>Pervasive Adenine N6-methylation of Active Genes in Fungi.</title>
        <authorList>
            <consortium name="DOE Joint Genome Institute"/>
            <person name="Mondo S.J."/>
            <person name="Dannebaum R.O."/>
            <person name="Kuo R.C."/>
            <person name="Labutti K."/>
            <person name="Haridas S."/>
            <person name="Kuo A."/>
            <person name="Salamov A."/>
            <person name="Ahrendt S.R."/>
            <person name="Lipzen A."/>
            <person name="Sullivan W."/>
            <person name="Andreopoulos W.B."/>
            <person name="Clum A."/>
            <person name="Lindquist E."/>
            <person name="Daum C."/>
            <person name="Ramamoorthy G.K."/>
            <person name="Gryganskyi A."/>
            <person name="Culley D."/>
            <person name="Magnuson J.K."/>
            <person name="James T.Y."/>
            <person name="O'Malley M.A."/>
            <person name="Stajich J.E."/>
            <person name="Spatafora J.W."/>
            <person name="Visel A."/>
            <person name="Grigoriev I.V."/>
        </authorList>
    </citation>
    <scope>NUCLEOTIDE SEQUENCE [LARGE SCALE GENOMIC DNA]</scope>
    <source>
        <strain evidence="2 3">NRRL 3301</strain>
    </source>
</reference>
<keyword evidence="2" id="KW-0808">Transferase</keyword>
<dbReference type="OrthoDB" id="5689at2759"/>
<dbReference type="STRING" id="101127.A0A1X2GI93"/>
<dbReference type="PROSITE" id="PS51186">
    <property type="entry name" value="GNAT"/>
    <property type="match status" value="1"/>
</dbReference>
<dbReference type="Pfam" id="PF00583">
    <property type="entry name" value="Acetyltransf_1"/>
    <property type="match status" value="1"/>
</dbReference>
<dbReference type="CDD" id="cd04301">
    <property type="entry name" value="NAT_SF"/>
    <property type="match status" value="1"/>
</dbReference>
<organism evidence="2 3">
    <name type="scientific">Hesseltinella vesiculosa</name>
    <dbReference type="NCBI Taxonomy" id="101127"/>
    <lineage>
        <taxon>Eukaryota</taxon>
        <taxon>Fungi</taxon>
        <taxon>Fungi incertae sedis</taxon>
        <taxon>Mucoromycota</taxon>
        <taxon>Mucoromycotina</taxon>
        <taxon>Mucoromycetes</taxon>
        <taxon>Mucorales</taxon>
        <taxon>Cunninghamellaceae</taxon>
        <taxon>Hesseltinella</taxon>
    </lineage>
</organism>
<keyword evidence="3" id="KW-1185">Reference proteome</keyword>
<dbReference type="PANTHER" id="PTHR43617">
    <property type="entry name" value="L-AMINO ACID N-ACETYLTRANSFERASE"/>
    <property type="match status" value="1"/>
</dbReference>
<dbReference type="Proteomes" id="UP000242146">
    <property type="component" value="Unassembled WGS sequence"/>
</dbReference>
<proteinExistence type="predicted"/>
<dbReference type="GO" id="GO:0016747">
    <property type="term" value="F:acyltransferase activity, transferring groups other than amino-acyl groups"/>
    <property type="evidence" value="ECO:0007669"/>
    <property type="project" value="InterPro"/>
</dbReference>
<name>A0A1X2GI93_9FUNG</name>
<dbReference type="AlphaFoldDB" id="A0A1X2GI93"/>
<dbReference type="InterPro" id="IPR000182">
    <property type="entry name" value="GNAT_dom"/>
</dbReference>
<dbReference type="InterPro" id="IPR016181">
    <property type="entry name" value="Acyl_CoA_acyltransferase"/>
</dbReference>
<dbReference type="EMBL" id="MCGT01000013">
    <property type="protein sequence ID" value="ORX54425.1"/>
    <property type="molecule type" value="Genomic_DNA"/>
</dbReference>
<protein>
    <submittedName>
        <fullName evidence="2">Acyl-CoA N-acyltransferase</fullName>
    </submittedName>
</protein>
<evidence type="ECO:0000259" key="1">
    <source>
        <dbReference type="PROSITE" id="PS51186"/>
    </source>
</evidence>
<gene>
    <name evidence="2" type="ORF">DM01DRAFT_1321735</name>
</gene>
<sequence>MVQDTSISVHLATRADLVHAKEIHQLVNLAFRSEEGWMKDLHVTGGERLTVEGVEKVILDEKSPLYIAVDASQDGLAVGTVQIQPNPEEAEEAEIGLLAVHPKAQSRGIGYKLFLKALEEMPKLGYKKAVLHVLSNRPDLLLWYQSKFGFQLTDETSPYPHPEMLKDKSIHFLVVKKDV</sequence>
<comment type="caution">
    <text evidence="2">The sequence shown here is derived from an EMBL/GenBank/DDBJ whole genome shotgun (WGS) entry which is preliminary data.</text>
</comment>
<dbReference type="InterPro" id="IPR050276">
    <property type="entry name" value="MshD_Acetyltransferase"/>
</dbReference>
<evidence type="ECO:0000313" key="3">
    <source>
        <dbReference type="Proteomes" id="UP000242146"/>
    </source>
</evidence>
<keyword evidence="2" id="KW-0012">Acyltransferase</keyword>
<dbReference type="SUPFAM" id="SSF55729">
    <property type="entry name" value="Acyl-CoA N-acyltransferases (Nat)"/>
    <property type="match status" value="1"/>
</dbReference>
<accession>A0A1X2GI93</accession>
<evidence type="ECO:0000313" key="2">
    <source>
        <dbReference type="EMBL" id="ORX54425.1"/>
    </source>
</evidence>
<dbReference type="Gene3D" id="3.40.630.30">
    <property type="match status" value="1"/>
</dbReference>
<feature type="domain" description="N-acetyltransferase" evidence="1">
    <location>
        <begin position="7"/>
        <end position="169"/>
    </location>
</feature>